<evidence type="ECO:0000256" key="1">
    <source>
        <dbReference type="SAM" id="Phobius"/>
    </source>
</evidence>
<gene>
    <name evidence="2" type="ORF">IT774_14595</name>
</gene>
<protein>
    <submittedName>
        <fullName evidence="2">Uncharacterized protein</fullName>
    </submittedName>
</protein>
<proteinExistence type="predicted"/>
<name>A0A7S9DWL4_9ALTE</name>
<evidence type="ECO:0000313" key="3">
    <source>
        <dbReference type="Proteomes" id="UP000595095"/>
    </source>
</evidence>
<organism evidence="2 3">
    <name type="scientific">Salinimonas marina</name>
    <dbReference type="NCBI Taxonomy" id="2785918"/>
    <lineage>
        <taxon>Bacteria</taxon>
        <taxon>Pseudomonadati</taxon>
        <taxon>Pseudomonadota</taxon>
        <taxon>Gammaproteobacteria</taxon>
        <taxon>Alteromonadales</taxon>
        <taxon>Alteromonadaceae</taxon>
        <taxon>Alteromonas/Salinimonas group</taxon>
        <taxon>Salinimonas</taxon>
    </lineage>
</organism>
<reference evidence="2 3" key="1">
    <citation type="submission" date="2020-11" db="EMBL/GenBank/DDBJ databases">
        <title>Complete genome sequence for Salinimonas sp. strain G2-b.</title>
        <authorList>
            <person name="Park S.-J."/>
        </authorList>
    </citation>
    <scope>NUCLEOTIDE SEQUENCE [LARGE SCALE GENOMIC DNA]</scope>
    <source>
        <strain evidence="2 3">G2-b</strain>
    </source>
</reference>
<feature type="transmembrane region" description="Helical" evidence="1">
    <location>
        <begin position="6"/>
        <end position="27"/>
    </location>
</feature>
<accession>A0A7S9DWL4</accession>
<dbReference type="Proteomes" id="UP000595095">
    <property type="component" value="Chromosome"/>
</dbReference>
<evidence type="ECO:0000313" key="2">
    <source>
        <dbReference type="EMBL" id="QPG05322.1"/>
    </source>
</evidence>
<dbReference type="RefSeq" id="WP_195810412.1">
    <property type="nucleotide sequence ID" value="NZ_CP064795.1"/>
</dbReference>
<dbReference type="KEGG" id="smaa:IT774_14595"/>
<dbReference type="AlphaFoldDB" id="A0A7S9DWL4"/>
<keyword evidence="1" id="KW-0812">Transmembrane</keyword>
<sequence>MPEFTTWMLYSLLGLGLAWASAAIVLWRMQSSLVGRKWLWLSWLVWPCV</sequence>
<keyword evidence="1" id="KW-1133">Transmembrane helix</keyword>
<keyword evidence="1" id="KW-0472">Membrane</keyword>
<dbReference type="EMBL" id="CP064795">
    <property type="protein sequence ID" value="QPG05322.1"/>
    <property type="molecule type" value="Genomic_DNA"/>
</dbReference>
<keyword evidence="3" id="KW-1185">Reference proteome</keyword>